<dbReference type="PROSITE" id="PS50188">
    <property type="entry name" value="B302_SPRY"/>
    <property type="match status" value="1"/>
</dbReference>
<accession>A0A815DVA9</accession>
<dbReference type="Gene3D" id="2.60.120.920">
    <property type="match status" value="1"/>
</dbReference>
<evidence type="ECO:0000313" key="3">
    <source>
        <dbReference type="Proteomes" id="UP000663882"/>
    </source>
</evidence>
<dbReference type="AlphaFoldDB" id="A0A815DVA9"/>
<sequence>MSWVVEQSENTPAVHVNGDTITCTHNGFFGSPINVMYKDPASQNGEYFWQVEFPEVQEAGGVSVGLTTENSFKSGWGLTAMKYLGNLSDGSALLVSAFGNQIKQNDKIGILLQLTNADLKMYIFHNEQPLGLAFHISSPYPKPLYPVVSFNSNGKVKISRLQQIPKSLERTSAEFTGVNGHWKIIDYPPHPECIGCKFEIKHENQNTYHLHAHVVNSMNCSLKHDSTNNQWKPSPVVSTMMMGPPEDMKKEDLIGNLISGIQRLEVPDQQHLIIRTNNGTQAQLERFTVPAPPAVTQNIFN</sequence>
<reference evidence="2" key="1">
    <citation type="submission" date="2021-02" db="EMBL/GenBank/DDBJ databases">
        <authorList>
            <person name="Nowell W R."/>
        </authorList>
    </citation>
    <scope>NUCLEOTIDE SEQUENCE</scope>
</reference>
<dbReference type="InterPro" id="IPR038670">
    <property type="entry name" value="HslJ-like_sf"/>
</dbReference>
<evidence type="ECO:0000313" key="2">
    <source>
        <dbReference type="EMBL" id="CAF1303123.1"/>
    </source>
</evidence>
<dbReference type="Gene3D" id="2.40.128.270">
    <property type="match status" value="1"/>
</dbReference>
<dbReference type="EMBL" id="CAJNOO010002869">
    <property type="protein sequence ID" value="CAF1303123.1"/>
    <property type="molecule type" value="Genomic_DNA"/>
</dbReference>
<feature type="domain" description="B30.2/SPRY" evidence="1">
    <location>
        <begin position="1"/>
        <end position="166"/>
    </location>
</feature>
<dbReference type="OrthoDB" id="9972551at2759"/>
<protein>
    <recommendedName>
        <fullName evidence="1">B30.2/SPRY domain-containing protein</fullName>
    </recommendedName>
</protein>
<gene>
    <name evidence="2" type="ORF">RFH988_LOCUS29835</name>
</gene>
<organism evidence="2 3">
    <name type="scientific">Rotaria sordida</name>
    <dbReference type="NCBI Taxonomy" id="392033"/>
    <lineage>
        <taxon>Eukaryota</taxon>
        <taxon>Metazoa</taxon>
        <taxon>Spiralia</taxon>
        <taxon>Gnathifera</taxon>
        <taxon>Rotifera</taxon>
        <taxon>Eurotatoria</taxon>
        <taxon>Bdelloidea</taxon>
        <taxon>Philodinida</taxon>
        <taxon>Philodinidae</taxon>
        <taxon>Rotaria</taxon>
    </lineage>
</organism>
<dbReference type="SUPFAM" id="SSF49899">
    <property type="entry name" value="Concanavalin A-like lectins/glucanases"/>
    <property type="match status" value="1"/>
</dbReference>
<dbReference type="InterPro" id="IPR001870">
    <property type="entry name" value="B30.2/SPRY"/>
</dbReference>
<dbReference type="Proteomes" id="UP000663882">
    <property type="component" value="Unassembled WGS sequence"/>
</dbReference>
<evidence type="ECO:0000259" key="1">
    <source>
        <dbReference type="PROSITE" id="PS50188"/>
    </source>
</evidence>
<comment type="caution">
    <text evidence="2">The sequence shown here is derived from an EMBL/GenBank/DDBJ whole genome shotgun (WGS) entry which is preliminary data.</text>
</comment>
<proteinExistence type="predicted"/>
<dbReference type="Pfam" id="PF00622">
    <property type="entry name" value="SPRY"/>
    <property type="match status" value="1"/>
</dbReference>
<dbReference type="CDD" id="cd11709">
    <property type="entry name" value="SPRY"/>
    <property type="match status" value="1"/>
</dbReference>
<dbReference type="InterPro" id="IPR043136">
    <property type="entry name" value="B30.2/SPRY_sf"/>
</dbReference>
<name>A0A815DVA9_9BILA</name>
<dbReference type="InterPro" id="IPR013320">
    <property type="entry name" value="ConA-like_dom_sf"/>
</dbReference>
<dbReference type="InterPro" id="IPR003877">
    <property type="entry name" value="SPRY_dom"/>
</dbReference>